<keyword evidence="8 15" id="KW-0547">Nucleotide-binding</keyword>
<evidence type="ECO:0000256" key="8">
    <source>
        <dbReference type="ARBA" id="ARBA00022741"/>
    </source>
</evidence>
<dbReference type="Pfam" id="PF00122">
    <property type="entry name" value="E1-E2_ATPase"/>
    <property type="match status" value="1"/>
</dbReference>
<comment type="subcellular location">
    <subcellularLocation>
        <location evidence="1">Cell membrane</location>
        <topology evidence="1">Multi-pass membrane protein</topology>
    </subcellularLocation>
</comment>
<dbReference type="AlphaFoldDB" id="A9QPF0"/>
<feature type="transmembrane region" description="Helical" evidence="15">
    <location>
        <begin position="119"/>
        <end position="138"/>
    </location>
</feature>
<dbReference type="SUPFAM" id="SSF81665">
    <property type="entry name" value="Calcium ATPase, transmembrane domain M"/>
    <property type="match status" value="1"/>
</dbReference>
<evidence type="ECO:0000256" key="11">
    <source>
        <dbReference type="ARBA" id="ARBA00022967"/>
    </source>
</evidence>
<evidence type="ECO:0000256" key="12">
    <source>
        <dbReference type="ARBA" id="ARBA00022989"/>
    </source>
</evidence>
<dbReference type="PANTHER" id="PTHR43520">
    <property type="entry name" value="ATP7, ISOFORM B"/>
    <property type="match status" value="1"/>
</dbReference>
<feature type="transmembrane region" description="Helical" evidence="15">
    <location>
        <begin position="720"/>
        <end position="738"/>
    </location>
</feature>
<evidence type="ECO:0000313" key="18">
    <source>
        <dbReference type="EMBL" id="ACD83513.1"/>
    </source>
</evidence>
<feature type="transmembrane region" description="Helical" evidence="15">
    <location>
        <begin position="145"/>
        <end position="165"/>
    </location>
</feature>
<dbReference type="FunFam" id="3.30.70.100:FF:000001">
    <property type="entry name" value="ATPase copper transporting beta"/>
    <property type="match status" value="1"/>
</dbReference>
<keyword evidence="12 15" id="KW-1133">Transmembrane helix</keyword>
<dbReference type="PROSITE" id="PS01047">
    <property type="entry name" value="HMA_1"/>
    <property type="match status" value="1"/>
</dbReference>
<keyword evidence="14 15" id="KW-0472">Membrane</keyword>
<proteinExistence type="inferred from homology"/>
<dbReference type="GO" id="GO:0016887">
    <property type="term" value="F:ATP hydrolysis activity"/>
    <property type="evidence" value="ECO:0007669"/>
    <property type="project" value="InterPro"/>
</dbReference>
<reference evidence="17" key="1">
    <citation type="journal article" date="2007" name="Nature">
        <title>Methane oxidation by an extremely acidophilic bacterium of the phylum Verrucomicrobia.</title>
        <authorList>
            <person name="Dunfield P.F."/>
            <person name="Yuryev A."/>
            <person name="Senin P."/>
            <person name="Smirnova A.V."/>
            <person name="Stott M.B."/>
            <person name="Hou S."/>
            <person name="Ly B."/>
            <person name="Saw J.H."/>
            <person name="Zhou Z."/>
            <person name="Ren Y."/>
            <person name="Wang J."/>
            <person name="Mountain B.W."/>
            <person name="Crowe M.A."/>
            <person name="Weatherby T.M."/>
            <person name="Bodelier P.L.E."/>
            <person name="Liesack W."/>
            <person name="Feng L."/>
            <person name="Wang L."/>
            <person name="Alam M."/>
        </authorList>
    </citation>
    <scope>NUCLEOTIDE SEQUENCE</scope>
    <source>
        <strain evidence="17">V4</strain>
    </source>
</reference>
<accession>A9QPF0</accession>
<dbReference type="GO" id="GO:0060003">
    <property type="term" value="P:copper ion export"/>
    <property type="evidence" value="ECO:0007669"/>
    <property type="project" value="UniProtKB-ARBA"/>
</dbReference>
<keyword evidence="13" id="KW-0406">Ion transport</keyword>
<dbReference type="InterPro" id="IPR001757">
    <property type="entry name" value="P_typ_ATPase"/>
</dbReference>
<dbReference type="NCBIfam" id="TIGR01511">
    <property type="entry name" value="ATPase-IB1_Cu"/>
    <property type="match status" value="1"/>
</dbReference>
<feature type="transmembrane region" description="Helical" evidence="15">
    <location>
        <begin position="360"/>
        <end position="379"/>
    </location>
</feature>
<gene>
    <name evidence="17" type="primary">copA</name>
    <name evidence="18" type="synonym">zntA</name>
    <name evidence="18" type="ordered locus">Minf_1459</name>
</gene>
<dbReference type="Gene3D" id="3.40.1110.10">
    <property type="entry name" value="Calcium-transporting ATPase, cytoplasmic domain N"/>
    <property type="match status" value="1"/>
</dbReference>
<dbReference type="SUPFAM" id="SSF56784">
    <property type="entry name" value="HAD-like"/>
    <property type="match status" value="1"/>
</dbReference>
<evidence type="ECO:0000313" key="17">
    <source>
        <dbReference type="EMBL" id="ABX56608.1"/>
    </source>
</evidence>
<dbReference type="KEGG" id="min:Minf_1459"/>
<dbReference type="NCBIfam" id="TIGR01525">
    <property type="entry name" value="ATPase-IB_hvy"/>
    <property type="match status" value="1"/>
</dbReference>
<dbReference type="PRINTS" id="PR00119">
    <property type="entry name" value="CATATPASE"/>
</dbReference>
<dbReference type="InterPro" id="IPR036163">
    <property type="entry name" value="HMA_dom_sf"/>
</dbReference>
<dbReference type="InterPro" id="IPR023298">
    <property type="entry name" value="ATPase_P-typ_TM_dom_sf"/>
</dbReference>
<keyword evidence="9 15" id="KW-0067">ATP-binding</keyword>
<keyword evidence="5" id="KW-0597">Phosphoprotein</keyword>
<dbReference type="InterPro" id="IPR059000">
    <property type="entry name" value="ATPase_P-type_domA"/>
</dbReference>
<dbReference type="EMBL" id="CP000975">
    <property type="protein sequence ID" value="ACD83513.1"/>
    <property type="molecule type" value="Genomic_DNA"/>
</dbReference>
<organism evidence="17">
    <name type="scientific">Methylacidiphilum infernorum (isolate V4)</name>
    <name type="common">Methylokorus infernorum (strain V4)</name>
    <dbReference type="NCBI Taxonomy" id="481448"/>
    <lineage>
        <taxon>Bacteria</taxon>
        <taxon>Pseudomonadati</taxon>
        <taxon>Verrucomicrobiota</taxon>
        <taxon>Methylacidiphilae</taxon>
        <taxon>Methylacidiphilales</taxon>
        <taxon>Methylacidiphilaceae</taxon>
        <taxon>Methylacidiphilum (ex Ratnadevi et al. 2023)</taxon>
    </lineage>
</organism>
<dbReference type="Pfam" id="PF00702">
    <property type="entry name" value="Hydrolase"/>
    <property type="match status" value="1"/>
</dbReference>
<evidence type="ECO:0000256" key="15">
    <source>
        <dbReference type="RuleBase" id="RU362081"/>
    </source>
</evidence>
<dbReference type="InterPro" id="IPR018303">
    <property type="entry name" value="ATPase_P-typ_P_site"/>
</dbReference>
<dbReference type="InterPro" id="IPR023299">
    <property type="entry name" value="ATPase_P-typ_cyto_dom_N"/>
</dbReference>
<evidence type="ECO:0000256" key="14">
    <source>
        <dbReference type="ARBA" id="ARBA00023136"/>
    </source>
</evidence>
<dbReference type="GO" id="GO:0005524">
    <property type="term" value="F:ATP binding"/>
    <property type="evidence" value="ECO:0007669"/>
    <property type="project" value="UniProtKB-UniRule"/>
</dbReference>
<evidence type="ECO:0000256" key="5">
    <source>
        <dbReference type="ARBA" id="ARBA00022553"/>
    </source>
</evidence>
<name>A9QPF0_METI4</name>
<evidence type="ECO:0000256" key="4">
    <source>
        <dbReference type="ARBA" id="ARBA00022475"/>
    </source>
</evidence>
<dbReference type="FunFam" id="2.70.150.10:FF:000020">
    <property type="entry name" value="Copper-exporting P-type ATPase A"/>
    <property type="match status" value="1"/>
</dbReference>
<comment type="similarity">
    <text evidence="2 15">Belongs to the cation transport ATPase (P-type) (TC 3.A.3) family. Type IB subfamily.</text>
</comment>
<keyword evidence="6 15" id="KW-0812">Transmembrane</keyword>
<keyword evidence="10" id="KW-0460">Magnesium</keyword>
<evidence type="ECO:0000259" key="16">
    <source>
        <dbReference type="PROSITE" id="PS50846"/>
    </source>
</evidence>
<keyword evidence="3" id="KW-0813">Transport</keyword>
<dbReference type="STRING" id="481448.Minf_1459"/>
<feature type="transmembrane region" description="Helical" evidence="15">
    <location>
        <begin position="185"/>
        <end position="204"/>
    </location>
</feature>
<dbReference type="PROSITE" id="PS50846">
    <property type="entry name" value="HMA_2"/>
    <property type="match status" value="1"/>
</dbReference>
<evidence type="ECO:0000256" key="6">
    <source>
        <dbReference type="ARBA" id="ARBA00022692"/>
    </source>
</evidence>
<keyword evidence="7 15" id="KW-0479">Metal-binding</keyword>
<keyword evidence="4 15" id="KW-1003">Cell membrane</keyword>
<evidence type="ECO:0000256" key="3">
    <source>
        <dbReference type="ARBA" id="ARBA00022448"/>
    </source>
</evidence>
<dbReference type="NCBIfam" id="TIGR01512">
    <property type="entry name" value="ATPase-IB2_Cd"/>
    <property type="match status" value="1"/>
</dbReference>
<dbReference type="eggNOG" id="COG2217">
    <property type="taxonomic scope" value="Bacteria"/>
</dbReference>
<dbReference type="HOGENOM" id="CLU_001771_11_2_0"/>
<keyword evidence="11" id="KW-1278">Translocase</keyword>
<dbReference type="InterPro" id="IPR036412">
    <property type="entry name" value="HAD-like_sf"/>
</dbReference>
<dbReference type="PANTHER" id="PTHR43520:SF5">
    <property type="entry name" value="CATION-TRANSPORTING P-TYPE ATPASE-RELATED"/>
    <property type="match status" value="1"/>
</dbReference>
<dbReference type="EMBL" id="EU223866">
    <property type="protein sequence ID" value="ABX56608.1"/>
    <property type="molecule type" value="Genomic_DNA"/>
</dbReference>
<evidence type="ECO:0000256" key="9">
    <source>
        <dbReference type="ARBA" id="ARBA00022840"/>
    </source>
</evidence>
<feature type="domain" description="HMA" evidence="16">
    <location>
        <begin position="13"/>
        <end position="78"/>
    </location>
</feature>
<dbReference type="Gene3D" id="3.30.70.100">
    <property type="match status" value="1"/>
</dbReference>
<dbReference type="Pfam" id="PF00403">
    <property type="entry name" value="HMA"/>
    <property type="match status" value="1"/>
</dbReference>
<dbReference type="GO" id="GO:0005886">
    <property type="term" value="C:plasma membrane"/>
    <property type="evidence" value="ECO:0007669"/>
    <property type="project" value="UniProtKB-SubCell"/>
</dbReference>
<dbReference type="Gene3D" id="3.40.50.1000">
    <property type="entry name" value="HAD superfamily/HAD-like"/>
    <property type="match status" value="1"/>
</dbReference>
<dbReference type="InterPro" id="IPR006121">
    <property type="entry name" value="HMA_dom"/>
</dbReference>
<evidence type="ECO:0000256" key="2">
    <source>
        <dbReference type="ARBA" id="ARBA00006024"/>
    </source>
</evidence>
<dbReference type="Proteomes" id="UP000009149">
    <property type="component" value="Chromosome"/>
</dbReference>
<feature type="transmembrane region" description="Helical" evidence="15">
    <location>
        <begin position="391"/>
        <end position="417"/>
    </location>
</feature>
<dbReference type="CDD" id="cd00371">
    <property type="entry name" value="HMA"/>
    <property type="match status" value="1"/>
</dbReference>
<dbReference type="GO" id="GO:0005507">
    <property type="term" value="F:copper ion binding"/>
    <property type="evidence" value="ECO:0007669"/>
    <property type="project" value="TreeGrafter"/>
</dbReference>
<sequence>MGNGRSCAYIFKMKIKLRIEGMTCNNCVRHVRNALSRVPRVLSAHVDLEKSQAVVTAEEGCQVPQLIGAVEEAGYGAKLIEGEDEDSASKRWTRSLVLGIILTTILYLSQYLIRSPPLWLGNMLFALSVPSSWMAILYSRWNFFFGLYLFLLALPVQLVSGYSFYLGAYRQIRSGRLDMDTLVSIGSSSAFLLSTFGLFFPGIIEHYYFDEAAAIITLVSAGHWLEARVSRKANKTLKKLLELAPAYATVLEDNNIEKKVRASELVIGQKVILKPGERIPVDGEVVEGRGLVDESMLTGESKPVEKWPGEKVFAGTLNLHSRLIIRVSAAGEKTVLAHIAEVVLKAQESRANIQNFVDKVSSVFVIFVIGVAVITALGWGLSGLTKWETALIRAASVLVVACPCAMGLATPAAIMVASNRLASLGILIRDGSALEKCGKIKEVIFDKTGTLTQPKLTVENPEYFFIDPLVADTLAYSLASSSLHPASRAIIERFKDSSRLNLKDWQEKPGAGIQALYQDFTVRLGSLSWLRSLGIKTCDLQSLSSSGVGLAMNDKLIAYYPIAAPIKPTAKQVIEKLSAKGYTVYILSGDKREIALQLGLQLGIAPEHVIAEVRPEEKANVIRSFQQQGRSVAFIGDGINDGPALAQADLGIAVLNASDIAKESADIVLLNADIEIIPLLLEISDKTLKTIKENLFWAFLYNTLAIPLAVMGKMSPSVCAGAMGLSDLFVIGNALRLYKR</sequence>
<evidence type="ECO:0000256" key="13">
    <source>
        <dbReference type="ARBA" id="ARBA00023065"/>
    </source>
</evidence>
<reference evidence="18 19" key="2">
    <citation type="journal article" date="2008" name="Biol. Direct">
        <title>Complete genome sequence of the extremely acidophilic methanotroph isolate V4, Methylacidiphilum infernorum, a representative of the bacterial phylum Verrucomicrobia.</title>
        <authorList>
            <person name="Hou S."/>
            <person name="Makarova K.S."/>
            <person name="Saw J.H."/>
            <person name="Senin P."/>
            <person name="Ly B.V."/>
            <person name="Zhou Z."/>
            <person name="Ren Y."/>
            <person name="Wang J."/>
            <person name="Galperin M.Y."/>
            <person name="Omelchenko M.V."/>
            <person name="Wolf Y.I."/>
            <person name="Yutin N."/>
            <person name="Koonin E.V."/>
            <person name="Stott M.B."/>
            <person name="Mountain B.W."/>
            <person name="Crowe M.A."/>
            <person name="Smirnova A.V."/>
            <person name="Dunfield P.F."/>
            <person name="Feng L."/>
            <person name="Wang L."/>
            <person name="Alam M."/>
        </authorList>
    </citation>
    <scope>NUCLEOTIDE SEQUENCE [LARGE SCALE GENOMIC DNA]</scope>
    <source>
        <strain evidence="19">Isolate V4</strain>
        <strain evidence="18">V4</strain>
    </source>
</reference>
<evidence type="ECO:0000256" key="10">
    <source>
        <dbReference type="ARBA" id="ARBA00022842"/>
    </source>
</evidence>
<dbReference type="SUPFAM" id="SSF81653">
    <property type="entry name" value="Calcium ATPase, transduction domain A"/>
    <property type="match status" value="1"/>
</dbReference>
<dbReference type="Gene3D" id="2.70.150.10">
    <property type="entry name" value="Calcium-transporting ATPase, cytoplasmic transduction domain A"/>
    <property type="match status" value="1"/>
</dbReference>
<dbReference type="NCBIfam" id="TIGR01494">
    <property type="entry name" value="ATPase_P-type"/>
    <property type="match status" value="1"/>
</dbReference>
<evidence type="ECO:0000256" key="7">
    <source>
        <dbReference type="ARBA" id="ARBA00022723"/>
    </source>
</evidence>
<dbReference type="PROSITE" id="PS00154">
    <property type="entry name" value="ATPASE_E1_E2"/>
    <property type="match status" value="1"/>
</dbReference>
<dbReference type="InterPro" id="IPR027256">
    <property type="entry name" value="P-typ_ATPase_IB"/>
</dbReference>
<dbReference type="InterPro" id="IPR017969">
    <property type="entry name" value="Heavy-metal-associated_CS"/>
</dbReference>
<evidence type="ECO:0000256" key="1">
    <source>
        <dbReference type="ARBA" id="ARBA00004651"/>
    </source>
</evidence>
<feature type="transmembrane region" description="Helical" evidence="15">
    <location>
        <begin position="695"/>
        <end position="714"/>
    </location>
</feature>
<dbReference type="InterPro" id="IPR023214">
    <property type="entry name" value="HAD_sf"/>
</dbReference>
<protein>
    <submittedName>
        <fullName evidence="18">Cation transport ATPase</fullName>
    </submittedName>
    <submittedName>
        <fullName evidence="17">Cu(I)-translocating P-type ATPase</fullName>
    </submittedName>
</protein>
<dbReference type="GO" id="GO:0043682">
    <property type="term" value="F:P-type divalent copper transporter activity"/>
    <property type="evidence" value="ECO:0007669"/>
    <property type="project" value="TreeGrafter"/>
</dbReference>
<evidence type="ECO:0000313" key="19">
    <source>
        <dbReference type="Proteomes" id="UP000009149"/>
    </source>
</evidence>
<dbReference type="GO" id="GO:0055070">
    <property type="term" value="P:copper ion homeostasis"/>
    <property type="evidence" value="ECO:0007669"/>
    <property type="project" value="TreeGrafter"/>
</dbReference>
<dbReference type="SUPFAM" id="SSF55008">
    <property type="entry name" value="HMA, heavy metal-associated domain"/>
    <property type="match status" value="1"/>
</dbReference>
<dbReference type="InterPro" id="IPR008250">
    <property type="entry name" value="ATPase_P-typ_transduc_dom_A_sf"/>
</dbReference>
<feature type="transmembrane region" description="Helical" evidence="15">
    <location>
        <begin position="96"/>
        <end position="113"/>
    </location>
</feature>